<protein>
    <submittedName>
        <fullName evidence="1">Uncharacterized protein</fullName>
    </submittedName>
</protein>
<organism evidence="1 2">
    <name type="scientific">Kroppenstedtia sanguinis</name>
    <dbReference type="NCBI Taxonomy" id="1380684"/>
    <lineage>
        <taxon>Bacteria</taxon>
        <taxon>Bacillati</taxon>
        <taxon>Bacillota</taxon>
        <taxon>Bacilli</taxon>
        <taxon>Bacillales</taxon>
        <taxon>Thermoactinomycetaceae</taxon>
        <taxon>Kroppenstedtia</taxon>
    </lineage>
</organism>
<evidence type="ECO:0000313" key="1">
    <source>
        <dbReference type="EMBL" id="MFD1428394.1"/>
    </source>
</evidence>
<gene>
    <name evidence="1" type="ORF">ACFQ4Y_15940</name>
</gene>
<reference evidence="2" key="1">
    <citation type="journal article" date="2019" name="Int. J. Syst. Evol. Microbiol.">
        <title>The Global Catalogue of Microorganisms (GCM) 10K type strain sequencing project: providing services to taxonomists for standard genome sequencing and annotation.</title>
        <authorList>
            <consortium name="The Broad Institute Genomics Platform"/>
            <consortium name="The Broad Institute Genome Sequencing Center for Infectious Disease"/>
            <person name="Wu L."/>
            <person name="Ma J."/>
        </authorList>
    </citation>
    <scope>NUCLEOTIDE SEQUENCE [LARGE SCALE GENOMIC DNA]</scope>
    <source>
        <strain evidence="2">S1</strain>
    </source>
</reference>
<keyword evidence="2" id="KW-1185">Reference proteome</keyword>
<dbReference type="EMBL" id="JBHTNU010000023">
    <property type="protein sequence ID" value="MFD1428394.1"/>
    <property type="molecule type" value="Genomic_DNA"/>
</dbReference>
<comment type="caution">
    <text evidence="1">The sequence shown here is derived from an EMBL/GenBank/DDBJ whole genome shotgun (WGS) entry which is preliminary data.</text>
</comment>
<name>A0ABW4CEJ7_9BACL</name>
<proteinExistence type="predicted"/>
<sequence>MPTKAGKATKVADKGVVNFLHGLACASQSRAGNSCSREGKAIEIPRDFNRQKDLDALYDEFQRLDFKLDDVPGTYKKLLGQQRRPQDLSNVKSVMGEYLMSRRIPEGYESLPTKVKSNNGLDGLYMKKNSKGEIEHIVIAEAKLGPDAGLGQTKHGKQMSRDWIERKTEEMKTSDDPDTVEAGKMLEAALNDKGYKKQRLSQEMIESRLFRVVPKDKNKLDGEWKEDWIRDPAGSGLTNDEVGEWK</sequence>
<dbReference type="RefSeq" id="WP_380167253.1">
    <property type="nucleotide sequence ID" value="NZ_JBHTNU010000023.1"/>
</dbReference>
<accession>A0ABW4CEJ7</accession>
<evidence type="ECO:0000313" key="2">
    <source>
        <dbReference type="Proteomes" id="UP001597282"/>
    </source>
</evidence>
<dbReference type="Proteomes" id="UP001597282">
    <property type="component" value="Unassembled WGS sequence"/>
</dbReference>